<dbReference type="AlphaFoldDB" id="H8L695"/>
<keyword evidence="3" id="KW-1185">Reference proteome</keyword>
<dbReference type="KEGG" id="fau:Fraau_1520"/>
<organism evidence="2 3">
    <name type="scientific">Frateuria aurantia (strain ATCC 33424 / DSM 6220 / KCTC 2777 / LMG 1558 / NBRC 3245 / NCIMB 13370)</name>
    <name type="common">Acetobacter aurantius</name>
    <dbReference type="NCBI Taxonomy" id="767434"/>
    <lineage>
        <taxon>Bacteria</taxon>
        <taxon>Pseudomonadati</taxon>
        <taxon>Pseudomonadota</taxon>
        <taxon>Gammaproteobacteria</taxon>
        <taxon>Lysobacterales</taxon>
        <taxon>Rhodanobacteraceae</taxon>
        <taxon>Frateuria</taxon>
    </lineage>
</organism>
<dbReference type="Pfam" id="PF03938">
    <property type="entry name" value="OmpH"/>
    <property type="match status" value="1"/>
</dbReference>
<feature type="chain" id="PRO_5003613506" evidence="1">
    <location>
        <begin position="23"/>
        <end position="207"/>
    </location>
</feature>
<dbReference type="Gene3D" id="3.30.910.20">
    <property type="entry name" value="Skp domain"/>
    <property type="match status" value="1"/>
</dbReference>
<keyword evidence="1" id="KW-0732">Signal</keyword>
<dbReference type="SMART" id="SM00935">
    <property type="entry name" value="OmpH"/>
    <property type="match status" value="1"/>
</dbReference>
<evidence type="ECO:0000313" key="3">
    <source>
        <dbReference type="Proteomes" id="UP000005234"/>
    </source>
</evidence>
<dbReference type="GO" id="GO:0051082">
    <property type="term" value="F:unfolded protein binding"/>
    <property type="evidence" value="ECO:0007669"/>
    <property type="project" value="InterPro"/>
</dbReference>
<dbReference type="RefSeq" id="WP_014402944.1">
    <property type="nucleotide sequence ID" value="NC_017033.1"/>
</dbReference>
<dbReference type="InterPro" id="IPR005632">
    <property type="entry name" value="Chaperone_Skp"/>
</dbReference>
<dbReference type="Proteomes" id="UP000005234">
    <property type="component" value="Chromosome"/>
</dbReference>
<gene>
    <name evidence="2" type="ordered locus">Fraau_1520</name>
</gene>
<proteinExistence type="predicted"/>
<dbReference type="InterPro" id="IPR024930">
    <property type="entry name" value="Skp_dom_sf"/>
</dbReference>
<dbReference type="SUPFAM" id="SSF111384">
    <property type="entry name" value="OmpH-like"/>
    <property type="match status" value="1"/>
</dbReference>
<dbReference type="STRING" id="767434.Fraau_1520"/>
<name>H8L695_FRAAD</name>
<evidence type="ECO:0000313" key="2">
    <source>
        <dbReference type="EMBL" id="AFC85939.1"/>
    </source>
</evidence>
<accession>H8L695</accession>
<evidence type="ECO:0000256" key="1">
    <source>
        <dbReference type="SAM" id="SignalP"/>
    </source>
</evidence>
<dbReference type="HOGENOM" id="CLU_104938_0_0_6"/>
<dbReference type="OrthoDB" id="7573043at2"/>
<dbReference type="EMBL" id="CP003350">
    <property type="protein sequence ID" value="AFC85939.1"/>
    <property type="molecule type" value="Genomic_DNA"/>
</dbReference>
<dbReference type="eggNOG" id="COG2825">
    <property type="taxonomic scope" value="Bacteria"/>
</dbReference>
<protein>
    <submittedName>
        <fullName evidence="2">Outer membrane protein</fullName>
    </submittedName>
</protein>
<feature type="signal peptide" evidence="1">
    <location>
        <begin position="1"/>
        <end position="22"/>
    </location>
</feature>
<reference evidence="2" key="1">
    <citation type="submission" date="2012-02" db="EMBL/GenBank/DDBJ databases">
        <title>The complete genome of Frateuria aurantia DSM 6220.</title>
        <authorList>
            <consortium name="US DOE Joint Genome Institute (JGI-PGF)"/>
            <person name="Lucas S."/>
            <person name="Copeland A."/>
            <person name="Lapidus A."/>
            <person name="Glavina del Rio T."/>
            <person name="Dalin E."/>
            <person name="Tice H."/>
            <person name="Bruce D."/>
            <person name="Goodwin L."/>
            <person name="Pitluck S."/>
            <person name="Peters L."/>
            <person name="Ovchinnikova G."/>
            <person name="Teshima H."/>
            <person name="Kyrpides N."/>
            <person name="Mavromatis K."/>
            <person name="Ivanova N."/>
            <person name="Brettin T."/>
            <person name="Detter J.C."/>
            <person name="Han C."/>
            <person name="Larimer F."/>
            <person name="Land M."/>
            <person name="Hauser L."/>
            <person name="Markowitz V."/>
            <person name="Cheng J.-F."/>
            <person name="Hugenholtz P."/>
            <person name="Woyke T."/>
            <person name="Wu D."/>
            <person name="Brambilla E."/>
            <person name="Klenk H.-P."/>
            <person name="Eisen J.A."/>
        </authorList>
    </citation>
    <scope>NUCLEOTIDE SEQUENCE</scope>
    <source>
        <strain evidence="2">DSM 6220</strain>
    </source>
</reference>
<sequence length="207" mass="21870">MRARHHLAIWAAAALLSSAAQAQTETQVPGSEQLHGPLVNGVCLLSRQAVFANAKVGQAATARLRQLAGGAESRFDTERAKLGDDARAFQQQAKTLPEASRQAQAQALDQRARALEAERQRDVRQLELTRVQAMGRIGRETQPILADIYKSHGCGLLLDRNAVLGGNLGNDLTSAVVQGLDAKISTISFNLAPLPAAAEAPAAPGQG</sequence>